<evidence type="ECO:0000259" key="2">
    <source>
        <dbReference type="Pfam" id="PF07883"/>
    </source>
</evidence>
<dbReference type="InterPro" id="IPR051610">
    <property type="entry name" value="GPI/OXD"/>
</dbReference>
<accession>A0A2T4ZE86</accession>
<dbReference type="SUPFAM" id="SSF51182">
    <property type="entry name" value="RmlC-like cupins"/>
    <property type="match status" value="1"/>
</dbReference>
<protein>
    <submittedName>
        <fullName evidence="3">Cupin domain-containing protein</fullName>
    </submittedName>
</protein>
<dbReference type="InterPro" id="IPR011051">
    <property type="entry name" value="RmlC_Cupin_sf"/>
</dbReference>
<dbReference type="OrthoDB" id="116921at2"/>
<keyword evidence="1" id="KW-0479">Metal-binding</keyword>
<dbReference type="AlphaFoldDB" id="A0A2T4ZE86"/>
<reference evidence="3 4" key="1">
    <citation type="submission" date="2018-04" db="EMBL/GenBank/DDBJ databases">
        <title>Genomic Encyclopedia of Archaeal and Bacterial Type Strains, Phase II (KMG-II): from individual species to whole genera.</title>
        <authorList>
            <person name="Goeker M."/>
        </authorList>
    </citation>
    <scope>NUCLEOTIDE SEQUENCE [LARGE SCALE GENOMIC DNA]</scope>
    <source>
        <strain evidence="3 4">DSM 25521</strain>
    </source>
</reference>
<sequence>MTLRRVAIADIKPFAYAFEAGIGGTMTDVGRTLGSDTIGLIIQTVKPGDRSSRRHRHLFQEEILVVMAGEATLIHGEERVPMRAGEAVCYRAGDPEAHCFENSGSTDLVIWAFGNRFSHEVCLYPDQGVAFVEGLGAEVPLAEVRPSDWTEDRRKT</sequence>
<dbReference type="Gene3D" id="2.60.120.10">
    <property type="entry name" value="Jelly Rolls"/>
    <property type="match status" value="1"/>
</dbReference>
<dbReference type="Proteomes" id="UP000241808">
    <property type="component" value="Unassembled WGS sequence"/>
</dbReference>
<comment type="caution">
    <text evidence="3">The sequence shown here is derived from an EMBL/GenBank/DDBJ whole genome shotgun (WGS) entry which is preliminary data.</text>
</comment>
<name>A0A2T4ZE86_9HYPH</name>
<dbReference type="InterPro" id="IPR013096">
    <property type="entry name" value="Cupin_2"/>
</dbReference>
<organism evidence="3 4">
    <name type="scientific">Phreatobacter oligotrophus</name>
    <dbReference type="NCBI Taxonomy" id="1122261"/>
    <lineage>
        <taxon>Bacteria</taxon>
        <taxon>Pseudomonadati</taxon>
        <taxon>Pseudomonadota</taxon>
        <taxon>Alphaproteobacteria</taxon>
        <taxon>Hyphomicrobiales</taxon>
        <taxon>Phreatobacteraceae</taxon>
        <taxon>Phreatobacter</taxon>
    </lineage>
</organism>
<gene>
    <name evidence="3" type="ORF">C8P69_103111</name>
</gene>
<dbReference type="InterPro" id="IPR014710">
    <property type="entry name" value="RmlC-like_jellyroll"/>
</dbReference>
<dbReference type="EMBL" id="PZZL01000003">
    <property type="protein sequence ID" value="PTM60183.1"/>
    <property type="molecule type" value="Genomic_DNA"/>
</dbReference>
<evidence type="ECO:0000256" key="1">
    <source>
        <dbReference type="ARBA" id="ARBA00022723"/>
    </source>
</evidence>
<proteinExistence type="predicted"/>
<dbReference type="Pfam" id="PF07883">
    <property type="entry name" value="Cupin_2"/>
    <property type="match status" value="1"/>
</dbReference>
<feature type="domain" description="Cupin type-2" evidence="2">
    <location>
        <begin position="42"/>
        <end position="110"/>
    </location>
</feature>
<keyword evidence="4" id="KW-1185">Reference proteome</keyword>
<evidence type="ECO:0000313" key="4">
    <source>
        <dbReference type="Proteomes" id="UP000241808"/>
    </source>
</evidence>
<dbReference type="PANTHER" id="PTHR35848">
    <property type="entry name" value="OXALATE-BINDING PROTEIN"/>
    <property type="match status" value="1"/>
</dbReference>
<dbReference type="GO" id="GO:0046872">
    <property type="term" value="F:metal ion binding"/>
    <property type="evidence" value="ECO:0007669"/>
    <property type="project" value="UniProtKB-KW"/>
</dbReference>
<evidence type="ECO:0000313" key="3">
    <source>
        <dbReference type="EMBL" id="PTM60183.1"/>
    </source>
</evidence>